<dbReference type="PRINTS" id="PR00313">
    <property type="entry name" value="CABNDNGRPT"/>
</dbReference>
<accession>U2ZYU1</accession>
<dbReference type="EMBL" id="BASZ01000009">
    <property type="protein sequence ID" value="GAD50554.1"/>
    <property type="molecule type" value="Genomic_DNA"/>
</dbReference>
<comment type="caution">
    <text evidence="2">The sequence shown here is derived from an EMBL/GenBank/DDBJ whole genome shotgun (WGS) entry which is preliminary data.</text>
</comment>
<dbReference type="PROSITE" id="PS51208">
    <property type="entry name" value="AUTOTRANSPORTER"/>
    <property type="match status" value="1"/>
</dbReference>
<dbReference type="InterPro" id="IPR036709">
    <property type="entry name" value="Autotransporte_beta_dom_sf"/>
</dbReference>
<dbReference type="InterPro" id="IPR005546">
    <property type="entry name" value="Autotransporte_beta"/>
</dbReference>
<evidence type="ECO:0000259" key="1">
    <source>
        <dbReference type="PROSITE" id="PS51208"/>
    </source>
</evidence>
<feature type="domain" description="Autotransporter" evidence="1">
    <location>
        <begin position="1446"/>
        <end position="1721"/>
    </location>
</feature>
<dbReference type="Gene3D" id="2.160.20.160">
    <property type="match status" value="3"/>
</dbReference>
<dbReference type="SUPFAM" id="SSF103515">
    <property type="entry name" value="Autotransporter"/>
    <property type="match status" value="1"/>
</dbReference>
<reference evidence="2 3" key="1">
    <citation type="submission" date="2013-09" db="EMBL/GenBank/DDBJ databases">
        <title>Whole genome shotgun sequence of Novosphingobium tardaugens NBRC 16725.</title>
        <authorList>
            <person name="Isaki S."/>
            <person name="Hosoyama A."/>
            <person name="Tsuchikane K."/>
            <person name="Katsumata H."/>
            <person name="Ando Y."/>
            <person name="Yamazaki S."/>
            <person name="Fujita N."/>
        </authorList>
    </citation>
    <scope>NUCLEOTIDE SEQUENCE [LARGE SCALE GENOMIC DNA]</scope>
    <source>
        <strain evidence="2 3">NBRC 16725</strain>
    </source>
</reference>
<dbReference type="Gene3D" id="2.40.128.130">
    <property type="entry name" value="Autotransporter beta-domain"/>
    <property type="match status" value="1"/>
</dbReference>
<dbReference type="SMART" id="SM00869">
    <property type="entry name" value="Autotransporter"/>
    <property type="match status" value="1"/>
</dbReference>
<evidence type="ECO:0000313" key="3">
    <source>
        <dbReference type="Proteomes" id="UP000016568"/>
    </source>
</evidence>
<dbReference type="Pfam" id="PF03797">
    <property type="entry name" value="Autotransporter"/>
    <property type="match status" value="1"/>
</dbReference>
<dbReference type="OrthoDB" id="7176850at2"/>
<gene>
    <name evidence="2" type="ORF">NT2_09_01630</name>
</gene>
<sequence>MSFGVRNAGTIDGHVFVNDNVQRIFSATTVYYIADGGTAESVQLGTTGYSSANFIQIGTDPGTDAIDAGNGLDIYTKSYDATQSVALGGYTLPSSFEIEGYLVSGEDTTLTLTGAGTTISLMGNGNVVNNGTIDLVDTTGAYPVTVVPAAVNYFSVQQAPYLRQGPGQPTFHTIPYGSALASFTNQGEINGDIRIATASFTNNGDINLSSNGPGTVIRGAKDADFVFRNDGSIVMVNAGSRPGSTSFESEFERGVDNAVRITTALDATQLNAVTIENGEDGVISGGLSVSGVASTFTFTNDGTIAIGDNPFEIDRAIDINLGNFEIAQAAALREDAVSDDVTLTNNGTIIGGIEVEATTRALTFTNTGRIEHDPNDEEGAAVNLATDDWADTPDGEDVNDAESLTFLNSATGIIVGSVEIEAEASQVSITNGGSISQGVRSDHGVFARPSQILYVEQETALDASLAFTNSGVIRNEDYAGGAVFIDLEAGDQETGLPAAVNANATITINNTGSIIASGGNYLTLPGPGGMQPGQIGIDFSVALTAVADIEEEGTGVGSVSITNGSTGVIDALGLGHQWDGGSSQVVEVANQTSSAGGIAIAVKADTSVTIVNDGIIRGGPGGSLTLQNQFTLVPQDAGDVDFEGVWGGAIDTFGTSADTVTNTGLIQGGIALRSGNDTFTNSGTVNGTVYMGDGNDHVTAGGTFTGDIFMGAGNDVVVTALNGAGSRFSGTIDGGLGGDSFIFAVNNGGALEEGFAVDMTGFEFVALAGTGTVTSDGTAHATIQLAEGQITLAAGSTFNASQQGGFIFRGDAQPFVQTLLNEGTVNGSVSLGAGNDSFTNKGTFNGNLDLGDGDDTFAQAWNATFNGTADGGAGSDTFIFDLTGSTSTDTINLGIYDHLVNFEVLETRGTGGGSIVGDPETGGQYNLAGEIGSVTLGTGNDTVNNTGTVTGGVDLGGGTNQFTNAPGGAIEGGVQGGAGGDTVQNLGTITGTVALGEGANTFTNAPGGLITGAVESGSGNDQITNQGTIVGPVDLGDGNNQFTNATGATITGDVQSGSGADQLVNQGTINGDIYLDGNAIMPQAFASDDLTPADVTPVTGGDDTLTNEGVVAGSVYALSGNDRLTHSGTITGDVDMGDGDDTLALSGAWVIGGAITGGAGTDVLNLTFAAASSEAEPVVFDQERFTSFEKLEVSGGVGKIEGEVAFQSIGVTGGRLIGAADSVITANVDVGSGGTFGSAGKVVGDINVASGGTLSPGASPAVMTVVGDVSLANGSITTFEFIPAPGQSDQLLIDGKLTIASGATLNMTGERPLTPGTAYDMIVADNIDGTFTLGTWDHAAVQGFLRYVDGATEDRLQLMGTFVATADVTPTADLAIDYVNSLLISGQASNALLNAVPLLLNDEGYASTAAFSLLSPEPYASATQLGVERGLSLTKTFRSGFAQGLTPEARPFTFASGLGNWRTLKADPTTGASRAKSDGYGVLGGIGYGSESASVAAFIGYLDSDQKIAALGAKTKVDGMAAGITGHVASGGFEASALIAYDWGKGDTRRLVPGGAVASSDYRLRSFVLDAQVGYSFALSQGWSLQPAIGLTHVSTKRGSATESGNTAFALDVAGKRTNATFVDGGLKLQAGNDEGATFKPWVQLGLRHQLSGDRPWVSAGFLGTSPAFTVAGVDRKDTVITAGAGFSAAVSDTVNLFASYQGEFGGGTGSQANLGITIAF</sequence>
<dbReference type="eggNOG" id="COG4625">
    <property type="taxonomic scope" value="Bacteria"/>
</dbReference>
<organism evidence="2 3">
    <name type="scientific">Caenibius tardaugens NBRC 16725</name>
    <dbReference type="NCBI Taxonomy" id="1219035"/>
    <lineage>
        <taxon>Bacteria</taxon>
        <taxon>Pseudomonadati</taxon>
        <taxon>Pseudomonadota</taxon>
        <taxon>Alphaproteobacteria</taxon>
        <taxon>Sphingomonadales</taxon>
        <taxon>Erythrobacteraceae</taxon>
        <taxon>Caenibius</taxon>
    </lineage>
</organism>
<keyword evidence="3" id="KW-1185">Reference proteome</keyword>
<protein>
    <recommendedName>
        <fullName evidence="1">Autotransporter domain-containing protein</fullName>
    </recommendedName>
</protein>
<dbReference type="Proteomes" id="UP000016568">
    <property type="component" value="Unassembled WGS sequence"/>
</dbReference>
<name>U2ZYU1_9SPHN</name>
<evidence type="ECO:0000313" key="2">
    <source>
        <dbReference type="EMBL" id="GAD50554.1"/>
    </source>
</evidence>
<proteinExistence type="predicted"/>